<evidence type="ECO:0000313" key="6">
    <source>
        <dbReference type="EMBL" id="CAG5013011.1"/>
    </source>
</evidence>
<keyword evidence="3" id="KW-1015">Disulfide bond</keyword>
<dbReference type="Pfam" id="PF08534">
    <property type="entry name" value="Redoxin"/>
    <property type="match status" value="1"/>
</dbReference>
<comment type="subcellular location">
    <subcellularLocation>
        <location evidence="1">Cell envelope</location>
    </subcellularLocation>
</comment>
<dbReference type="GO" id="GO:0016491">
    <property type="term" value="F:oxidoreductase activity"/>
    <property type="evidence" value="ECO:0007669"/>
    <property type="project" value="InterPro"/>
</dbReference>
<dbReference type="InterPro" id="IPR013766">
    <property type="entry name" value="Thioredoxin_domain"/>
</dbReference>
<dbReference type="RefSeq" id="WP_215241525.1">
    <property type="nucleotide sequence ID" value="NZ_CAJRAF010000002.1"/>
</dbReference>
<name>A0A916JI99_9BACT</name>
<dbReference type="InterPro" id="IPR017937">
    <property type="entry name" value="Thioredoxin_CS"/>
</dbReference>
<protein>
    <submittedName>
        <fullName evidence="6">Thiol-disulfide oxidoreductase ResA</fullName>
    </submittedName>
</protein>
<keyword evidence="7" id="KW-1185">Reference proteome</keyword>
<reference evidence="6" key="1">
    <citation type="submission" date="2021-04" db="EMBL/GenBank/DDBJ databases">
        <authorList>
            <person name="Rodrigo-Torres L."/>
            <person name="Arahal R. D."/>
            <person name="Lucena T."/>
        </authorList>
    </citation>
    <scope>NUCLEOTIDE SEQUENCE</scope>
    <source>
        <strain evidence="6">CECT 9275</strain>
    </source>
</reference>
<keyword evidence="4" id="KW-0676">Redox-active center</keyword>
<dbReference type="EMBL" id="CAJRAF010000002">
    <property type="protein sequence ID" value="CAG5013011.1"/>
    <property type="molecule type" value="Genomic_DNA"/>
</dbReference>
<keyword evidence="2" id="KW-0201">Cytochrome c-type biogenesis</keyword>
<dbReference type="GO" id="GO:0030313">
    <property type="term" value="C:cell envelope"/>
    <property type="evidence" value="ECO:0007669"/>
    <property type="project" value="UniProtKB-SubCell"/>
</dbReference>
<dbReference type="PROSITE" id="PS00194">
    <property type="entry name" value="THIOREDOXIN_1"/>
    <property type="match status" value="1"/>
</dbReference>
<evidence type="ECO:0000256" key="3">
    <source>
        <dbReference type="ARBA" id="ARBA00023157"/>
    </source>
</evidence>
<comment type="caution">
    <text evidence="6">The sequence shown here is derived from an EMBL/GenBank/DDBJ whole genome shotgun (WGS) entry which is preliminary data.</text>
</comment>
<organism evidence="6 7">
    <name type="scientific">Dyadobacter helix</name>
    <dbReference type="NCBI Taxonomy" id="2822344"/>
    <lineage>
        <taxon>Bacteria</taxon>
        <taxon>Pseudomonadati</taxon>
        <taxon>Bacteroidota</taxon>
        <taxon>Cytophagia</taxon>
        <taxon>Cytophagales</taxon>
        <taxon>Spirosomataceae</taxon>
        <taxon>Dyadobacter</taxon>
    </lineage>
</organism>
<dbReference type="PROSITE" id="PS51352">
    <property type="entry name" value="THIOREDOXIN_2"/>
    <property type="match status" value="1"/>
</dbReference>
<evidence type="ECO:0000256" key="4">
    <source>
        <dbReference type="ARBA" id="ARBA00023284"/>
    </source>
</evidence>
<evidence type="ECO:0000259" key="5">
    <source>
        <dbReference type="PROSITE" id="PS51352"/>
    </source>
</evidence>
<dbReference type="InterPro" id="IPR013740">
    <property type="entry name" value="Redoxin"/>
</dbReference>
<dbReference type="CDD" id="cd02966">
    <property type="entry name" value="TlpA_like_family"/>
    <property type="match status" value="1"/>
</dbReference>
<feature type="domain" description="Thioredoxin" evidence="5">
    <location>
        <begin position="42"/>
        <end position="187"/>
    </location>
</feature>
<dbReference type="GO" id="GO:0017004">
    <property type="term" value="P:cytochrome complex assembly"/>
    <property type="evidence" value="ECO:0007669"/>
    <property type="project" value="UniProtKB-KW"/>
</dbReference>
<dbReference type="Gene3D" id="3.40.30.10">
    <property type="entry name" value="Glutaredoxin"/>
    <property type="match status" value="1"/>
</dbReference>
<dbReference type="PANTHER" id="PTHR42852:SF6">
    <property type="entry name" value="THIOL:DISULFIDE INTERCHANGE PROTEIN DSBE"/>
    <property type="match status" value="1"/>
</dbReference>
<gene>
    <name evidence="6" type="primary">resA_15</name>
    <name evidence="6" type="ORF">DYBT9275_05316</name>
</gene>
<dbReference type="PANTHER" id="PTHR42852">
    <property type="entry name" value="THIOL:DISULFIDE INTERCHANGE PROTEIN DSBE"/>
    <property type="match status" value="1"/>
</dbReference>
<dbReference type="InterPro" id="IPR036249">
    <property type="entry name" value="Thioredoxin-like_sf"/>
</dbReference>
<dbReference type="Proteomes" id="UP000680038">
    <property type="component" value="Unassembled WGS sequence"/>
</dbReference>
<sequence>MNSRFCSPCRILPNLFYFSLLYLLLWCWKPAVAQDISQYKPLQVGDKIPDVTIRNIYQYKTPVAKISDFKGKLLILDFWASWCGACVSMLPRLDSLQKQFENRIQILPVAYQDAKTVQNFLSKYQAKTGRRIALPEVTADSVLHQLFPHTYLPHYVWISSEGVVLTFTGMEEMNASTIGKVLKGKADDIRQKKDEKGIAYDVKKPFLVGGNGGDGKELIYHSILANYTEGLLSAGYSILKDSTELRIVLRNTPLSSMFRVAYGGNGYLGKNRMILEVNDPGRLRSDLTGQKYTDWKKQGNAFCYEVKVPAAAGKEAYAIMQQDFARFFSRYKAKMQRRSRTCLVLTRTDSVDHMSSKGGRPLMSAEYGQFTLQNKKLLFLISQLNVISMQDSPYPVVDGTGYTDPVDLILDADLSDVADLNRALKPYGLTLTEKVREIDMLVISDNL</sequence>
<dbReference type="InterPro" id="IPR050553">
    <property type="entry name" value="Thioredoxin_ResA/DsbE_sf"/>
</dbReference>
<evidence type="ECO:0000256" key="2">
    <source>
        <dbReference type="ARBA" id="ARBA00022748"/>
    </source>
</evidence>
<evidence type="ECO:0000256" key="1">
    <source>
        <dbReference type="ARBA" id="ARBA00004196"/>
    </source>
</evidence>
<accession>A0A916JI99</accession>
<proteinExistence type="predicted"/>
<evidence type="ECO:0000313" key="7">
    <source>
        <dbReference type="Proteomes" id="UP000680038"/>
    </source>
</evidence>
<dbReference type="AlphaFoldDB" id="A0A916JI99"/>
<dbReference type="SUPFAM" id="SSF52833">
    <property type="entry name" value="Thioredoxin-like"/>
    <property type="match status" value="1"/>
</dbReference>